<reference evidence="2 3" key="1">
    <citation type="submission" date="2020-02" db="EMBL/GenBank/DDBJ databases">
        <title>Albibacoteraceae fam. nov., the first described family within the subdivision 4 Verrucomicrobia.</title>
        <authorList>
            <person name="Xi F."/>
        </authorList>
    </citation>
    <scope>NUCLEOTIDE SEQUENCE [LARGE SCALE GENOMIC DNA]</scope>
    <source>
        <strain evidence="2 3">CK1056</strain>
    </source>
</reference>
<proteinExistence type="predicted"/>
<name>A0A6B2M126_9BACT</name>
<dbReference type="AlphaFoldDB" id="A0A6B2M126"/>
<evidence type="ECO:0000313" key="2">
    <source>
        <dbReference type="EMBL" id="NDV61420.1"/>
    </source>
</evidence>
<dbReference type="EMBL" id="JAAGNX010000001">
    <property type="protein sequence ID" value="NDV61420.1"/>
    <property type="molecule type" value="Genomic_DNA"/>
</dbReference>
<protein>
    <submittedName>
        <fullName evidence="2">Uncharacterized protein</fullName>
    </submittedName>
</protein>
<accession>A0A6B2M126</accession>
<feature type="region of interest" description="Disordered" evidence="1">
    <location>
        <begin position="327"/>
        <end position="354"/>
    </location>
</feature>
<feature type="compositionally biased region" description="Acidic residues" evidence="1">
    <location>
        <begin position="335"/>
        <end position="346"/>
    </location>
</feature>
<evidence type="ECO:0000313" key="3">
    <source>
        <dbReference type="Proteomes" id="UP000478417"/>
    </source>
</evidence>
<sequence>MKIKFQIAWFLAIAAPTLPEVLYAGGVNENQIPENVEWLVHIDADQLRATRSGALLIEELIAISEANMGPEVPINPVLAINGIRSLTAFGTMPDFESGAGPVDGVLVLEGTEELMQVFRGLVSGMELEKPEAIERVQVGDNSILKLKGEDFSGIFLEDSRIAIGKSQVALENYLSVEGGEQAHLSLEERFTTNKLGEDSGIYVGAFIEGLNGLQQLPAQARILQLTKQVSLQLGESGDLLQLFVSLGTDSIKTATQVHDVLQGMIALMSITQSGNPDLAALIQSAKALREDANVHLQLAYPVEAAEAWIGMISDLIAAKQAEEAAEAAEAAAAEQELEESADEAPVEESVPPAE</sequence>
<keyword evidence="3" id="KW-1185">Reference proteome</keyword>
<gene>
    <name evidence="2" type="ORF">G0Q06_03050</name>
</gene>
<dbReference type="Proteomes" id="UP000478417">
    <property type="component" value="Unassembled WGS sequence"/>
</dbReference>
<evidence type="ECO:0000256" key="1">
    <source>
        <dbReference type="SAM" id="MobiDB-lite"/>
    </source>
</evidence>
<comment type="caution">
    <text evidence="2">The sequence shown here is derived from an EMBL/GenBank/DDBJ whole genome shotgun (WGS) entry which is preliminary data.</text>
</comment>
<organism evidence="2 3">
    <name type="scientific">Oceanipulchritudo coccoides</name>
    <dbReference type="NCBI Taxonomy" id="2706888"/>
    <lineage>
        <taxon>Bacteria</taxon>
        <taxon>Pseudomonadati</taxon>
        <taxon>Verrucomicrobiota</taxon>
        <taxon>Opitutia</taxon>
        <taxon>Puniceicoccales</taxon>
        <taxon>Oceanipulchritudinaceae</taxon>
        <taxon>Oceanipulchritudo</taxon>
    </lineage>
</organism>
<dbReference type="RefSeq" id="WP_163962344.1">
    <property type="nucleotide sequence ID" value="NZ_JAAGNX010000001.1"/>
</dbReference>